<proteinExistence type="predicted"/>
<gene>
    <name evidence="2" type="ORF">GCM10022215_05460</name>
</gene>
<sequence>MSKSLRTPAFWIALMALLVATSGTAYAAMVVTTKEVKDRSLLGKDLKKNTVTGVEVDENSLQVGNLNGATIVKISYQKPPINPAGGSTVLDFDGLNLRAQCGADNIITLTATTVSDDAELTWIAQDADGNPQNTSNFYDTFTAGTGERKLFFGDPGDQVAQLRYSSADGVTITADLTAEDSLDGTTCILRGWAIGDYAAG</sequence>
<accession>A0ABP7XBD2</accession>
<keyword evidence="1" id="KW-0732">Signal</keyword>
<evidence type="ECO:0000313" key="2">
    <source>
        <dbReference type="EMBL" id="GAA4110360.1"/>
    </source>
</evidence>
<reference evidence="3" key="1">
    <citation type="journal article" date="2019" name="Int. J. Syst. Evol. Microbiol.">
        <title>The Global Catalogue of Microorganisms (GCM) 10K type strain sequencing project: providing services to taxonomists for standard genome sequencing and annotation.</title>
        <authorList>
            <consortium name="The Broad Institute Genomics Platform"/>
            <consortium name="The Broad Institute Genome Sequencing Center for Infectious Disease"/>
            <person name="Wu L."/>
            <person name="Ma J."/>
        </authorList>
    </citation>
    <scope>NUCLEOTIDE SEQUENCE [LARGE SCALE GENOMIC DNA]</scope>
    <source>
        <strain evidence="3">JCM 16703</strain>
    </source>
</reference>
<dbReference type="RefSeq" id="WP_344731672.1">
    <property type="nucleotide sequence ID" value="NZ_BAAAZH010000003.1"/>
</dbReference>
<comment type="caution">
    <text evidence="2">The sequence shown here is derived from an EMBL/GenBank/DDBJ whole genome shotgun (WGS) entry which is preliminary data.</text>
</comment>
<feature type="signal peptide" evidence="1">
    <location>
        <begin position="1"/>
        <end position="27"/>
    </location>
</feature>
<feature type="chain" id="PRO_5045437519" evidence="1">
    <location>
        <begin position="28"/>
        <end position="200"/>
    </location>
</feature>
<evidence type="ECO:0000313" key="3">
    <source>
        <dbReference type="Proteomes" id="UP001501495"/>
    </source>
</evidence>
<evidence type="ECO:0000256" key="1">
    <source>
        <dbReference type="SAM" id="SignalP"/>
    </source>
</evidence>
<protein>
    <submittedName>
        <fullName evidence="2">Uncharacterized protein</fullName>
    </submittedName>
</protein>
<keyword evidence="3" id="KW-1185">Reference proteome</keyword>
<dbReference type="Proteomes" id="UP001501495">
    <property type="component" value="Unassembled WGS sequence"/>
</dbReference>
<name>A0ABP7XBD2_9ACTN</name>
<organism evidence="2 3">
    <name type="scientific">Nocardioides fonticola</name>
    <dbReference type="NCBI Taxonomy" id="450363"/>
    <lineage>
        <taxon>Bacteria</taxon>
        <taxon>Bacillati</taxon>
        <taxon>Actinomycetota</taxon>
        <taxon>Actinomycetes</taxon>
        <taxon>Propionibacteriales</taxon>
        <taxon>Nocardioidaceae</taxon>
        <taxon>Nocardioides</taxon>
    </lineage>
</organism>
<dbReference type="EMBL" id="BAAAZH010000003">
    <property type="protein sequence ID" value="GAA4110360.1"/>
    <property type="molecule type" value="Genomic_DNA"/>
</dbReference>